<name>A0A7R9I931_9NEOP</name>
<accession>A0A7R9I931</accession>
<protein>
    <submittedName>
        <fullName evidence="2">Uncharacterized protein</fullName>
    </submittedName>
</protein>
<dbReference type="EMBL" id="OD577589">
    <property type="protein sequence ID" value="CAD7450697.1"/>
    <property type="molecule type" value="Genomic_DNA"/>
</dbReference>
<organism evidence="2">
    <name type="scientific">Timema bartmani</name>
    <dbReference type="NCBI Taxonomy" id="61472"/>
    <lineage>
        <taxon>Eukaryota</taxon>
        <taxon>Metazoa</taxon>
        <taxon>Ecdysozoa</taxon>
        <taxon>Arthropoda</taxon>
        <taxon>Hexapoda</taxon>
        <taxon>Insecta</taxon>
        <taxon>Pterygota</taxon>
        <taxon>Neoptera</taxon>
        <taxon>Polyneoptera</taxon>
        <taxon>Phasmatodea</taxon>
        <taxon>Timematodea</taxon>
        <taxon>Timematoidea</taxon>
        <taxon>Timematidae</taxon>
        <taxon>Timema</taxon>
    </lineage>
</organism>
<reference evidence="2" key="1">
    <citation type="submission" date="2020-11" db="EMBL/GenBank/DDBJ databases">
        <authorList>
            <person name="Tran Van P."/>
        </authorList>
    </citation>
    <scope>NUCLEOTIDE SEQUENCE</scope>
</reference>
<evidence type="ECO:0000256" key="1">
    <source>
        <dbReference type="SAM" id="MobiDB-lite"/>
    </source>
</evidence>
<sequence length="72" mass="7510">MTAHRQTGNPNVEDKLSDLDKKVIAVIGRDFSTGIPDLSAIRLCTDLSSHGVITPSSRSSSSSQVAATNLAA</sequence>
<gene>
    <name evidence="2" type="ORF">TBIB3V08_LOCUS12967</name>
</gene>
<dbReference type="AlphaFoldDB" id="A0A7R9I931"/>
<feature type="region of interest" description="Disordered" evidence="1">
    <location>
        <begin position="51"/>
        <end position="72"/>
    </location>
</feature>
<proteinExistence type="predicted"/>
<evidence type="ECO:0000313" key="2">
    <source>
        <dbReference type="EMBL" id="CAD7450697.1"/>
    </source>
</evidence>